<evidence type="ECO:0000313" key="4">
    <source>
        <dbReference type="EMBL" id="KAG9244092.1"/>
    </source>
</evidence>
<dbReference type="InterPro" id="IPR037198">
    <property type="entry name" value="MutL_C_sf"/>
</dbReference>
<comment type="similarity">
    <text evidence="1">Belongs to the DNA mismatch repair MutL/HexB family.</text>
</comment>
<evidence type="ECO:0000256" key="1">
    <source>
        <dbReference type="ARBA" id="ARBA00006082"/>
    </source>
</evidence>
<reference evidence="4" key="1">
    <citation type="journal article" date="2021" name="IMA Fungus">
        <title>Genomic characterization of three marine fungi, including Emericellopsis atlantica sp. nov. with signatures of a generalist lifestyle and marine biomass degradation.</title>
        <authorList>
            <person name="Hagestad O.C."/>
            <person name="Hou L."/>
            <person name="Andersen J.H."/>
            <person name="Hansen E.H."/>
            <person name="Altermark B."/>
            <person name="Li C."/>
            <person name="Kuhnert E."/>
            <person name="Cox R.J."/>
            <person name="Crous P.W."/>
            <person name="Spatafora J.W."/>
            <person name="Lail K."/>
            <person name="Amirebrahimi M."/>
            <person name="Lipzen A."/>
            <person name="Pangilinan J."/>
            <person name="Andreopoulos W."/>
            <person name="Hayes R.D."/>
            <person name="Ng V."/>
            <person name="Grigoriev I.V."/>
            <person name="Jackson S.A."/>
            <person name="Sutton T.D.S."/>
            <person name="Dobson A.D.W."/>
            <person name="Rama T."/>
        </authorList>
    </citation>
    <scope>NUCLEOTIDE SEQUENCE</scope>
    <source>
        <strain evidence="4">TRa3180A</strain>
    </source>
</reference>
<accession>A0A9P8CET0</accession>
<dbReference type="Gene3D" id="3.30.1370.100">
    <property type="entry name" value="MutL, C-terminal domain, regulatory subdomain"/>
    <property type="match status" value="1"/>
</dbReference>
<dbReference type="EMBL" id="MU253930">
    <property type="protein sequence ID" value="KAG9244092.1"/>
    <property type="molecule type" value="Genomic_DNA"/>
</dbReference>
<sequence length="907" mass="100571">MSIQALPPEVIAQIKSSTTITSLNIVVYELVKNSLDAGPTRIDVTVDYHRGGCTVEDNGLGILPSEFAETGSLGKLHHTSKLGSNTALHGGTGDFLASLSALSLLVITSHHHAHRSHNTLTKHNSHVVSRQTPATTQQHLTSFNHGTRVTVRDLFGSMPVRVKQRALIGQQPGSFKSDFESLTEIAVALLLSWPAAVALTLKDAGSTKRTMIRSPTNDLRLSLVSKTGSVLSQAGLLRSQECISLVHVVGKAMDFTVTGCISLLPSATKHVQFLAFGIEPLLPAHGETDLHKEINKLFQNSAFGSEDEEDGEMSRRVNDVRFKKDGYTARELKGTKKGVERWPMYYINIQQAGHSSISGRVDIEDVLDRERGNLERLFELLRATIYEFLVANHFRPTGYRNKRATEDMPASAASSVPINFGAAKPVSTLETTKPQQFDHFGTNVKVPSFRRHKAEPESDFDAWSKVKSGSNIQQLTKHFLTNPPEGSATHITRPLSTAPSESTSAIDKPPSIYSKLSASSHTPRAPLISSTGKVTRRPFEDDAIITWMNPETKVQTLVNQRTGLPVPTKKFGNKRLTAISHTPLSTPKESSPSRWITYLLKRWENPVFLQPEEAIPQISLTSIDEQVLHGNHHHCTQHDIDRAFKESSTVLNGRISKASLRNAQLIGQVDRKFILILLTTTDALDNRSLVLIDQHAASERVLVESLFRDLCSTVSAIPVEKPLNFAIPVAEVDLFRSRKAFLNCWGIDFEVKLYSTSKAHIRIQTLPSSIVERCIREPRVLIEMLRAEIHRDSNLLSIPLQSNHNHQPNMEDWLKRIASCPQGIIDMLNSRACRSAIMFNDILTKKQCQTLIGRLASCVFSFQCAHGRPSLVPIVELGASCLGMDLEHKEVRRPFGSTFNTWKAKSE</sequence>
<evidence type="ECO:0000259" key="3">
    <source>
        <dbReference type="SMART" id="SM00853"/>
    </source>
</evidence>
<name>A0A9P8CET0_9HELO</name>
<feature type="compositionally biased region" description="Polar residues" evidence="2">
    <location>
        <begin position="494"/>
        <end position="505"/>
    </location>
</feature>
<protein>
    <submittedName>
        <fullName evidence="4">DNA mismatch repair protein</fullName>
    </submittedName>
</protein>
<dbReference type="PANTHER" id="PTHR10073">
    <property type="entry name" value="DNA MISMATCH REPAIR PROTEIN MLH, PMS, MUTL"/>
    <property type="match status" value="1"/>
</dbReference>
<dbReference type="Pfam" id="PF08676">
    <property type="entry name" value="MutL_C"/>
    <property type="match status" value="1"/>
</dbReference>
<dbReference type="OrthoDB" id="429932at2759"/>
<dbReference type="InterPro" id="IPR014790">
    <property type="entry name" value="MutL_C"/>
</dbReference>
<dbReference type="SMART" id="SM00853">
    <property type="entry name" value="MutL_C"/>
    <property type="match status" value="1"/>
</dbReference>
<dbReference type="GO" id="GO:0032300">
    <property type="term" value="C:mismatch repair complex"/>
    <property type="evidence" value="ECO:0007669"/>
    <property type="project" value="InterPro"/>
</dbReference>
<dbReference type="GO" id="GO:0016887">
    <property type="term" value="F:ATP hydrolysis activity"/>
    <property type="evidence" value="ECO:0007669"/>
    <property type="project" value="InterPro"/>
</dbReference>
<evidence type="ECO:0000313" key="5">
    <source>
        <dbReference type="Proteomes" id="UP000887226"/>
    </source>
</evidence>
<proteinExistence type="inferred from homology"/>
<dbReference type="InterPro" id="IPR042121">
    <property type="entry name" value="MutL_C_regsub"/>
</dbReference>
<dbReference type="SUPFAM" id="SSF55874">
    <property type="entry name" value="ATPase domain of HSP90 chaperone/DNA topoisomerase II/histidine kinase"/>
    <property type="match status" value="1"/>
</dbReference>
<dbReference type="SUPFAM" id="SSF118116">
    <property type="entry name" value="DNA mismatch repair protein MutL"/>
    <property type="match status" value="1"/>
</dbReference>
<dbReference type="Gene3D" id="3.30.1540.20">
    <property type="entry name" value="MutL, C-terminal domain, dimerisation subdomain"/>
    <property type="match status" value="1"/>
</dbReference>
<dbReference type="GO" id="GO:0140664">
    <property type="term" value="F:ATP-dependent DNA damage sensor activity"/>
    <property type="evidence" value="ECO:0007669"/>
    <property type="project" value="InterPro"/>
</dbReference>
<dbReference type="InterPro" id="IPR042120">
    <property type="entry name" value="MutL_C_dimsub"/>
</dbReference>
<gene>
    <name evidence="4" type="ORF">BJ878DRAFT_422143</name>
</gene>
<dbReference type="InterPro" id="IPR038973">
    <property type="entry name" value="MutL/Mlh/Pms-like"/>
</dbReference>
<dbReference type="Gene3D" id="3.30.565.10">
    <property type="entry name" value="Histidine kinase-like ATPase, C-terminal domain"/>
    <property type="match status" value="1"/>
</dbReference>
<dbReference type="PANTHER" id="PTHR10073:SF47">
    <property type="entry name" value="DNA MISMATCH REPAIR PROTEIN MLH3"/>
    <property type="match status" value="1"/>
</dbReference>
<comment type="caution">
    <text evidence="4">The sequence shown here is derived from an EMBL/GenBank/DDBJ whole genome shotgun (WGS) entry which is preliminary data.</text>
</comment>
<evidence type="ECO:0000256" key="2">
    <source>
        <dbReference type="SAM" id="MobiDB-lite"/>
    </source>
</evidence>
<organism evidence="4 5">
    <name type="scientific">Calycina marina</name>
    <dbReference type="NCBI Taxonomy" id="1763456"/>
    <lineage>
        <taxon>Eukaryota</taxon>
        <taxon>Fungi</taxon>
        <taxon>Dikarya</taxon>
        <taxon>Ascomycota</taxon>
        <taxon>Pezizomycotina</taxon>
        <taxon>Leotiomycetes</taxon>
        <taxon>Helotiales</taxon>
        <taxon>Pezizellaceae</taxon>
        <taxon>Calycina</taxon>
    </lineage>
</organism>
<feature type="region of interest" description="Disordered" evidence="2">
    <location>
        <begin position="481"/>
        <end position="507"/>
    </location>
</feature>
<dbReference type="AlphaFoldDB" id="A0A9P8CET0"/>
<keyword evidence="5" id="KW-1185">Reference proteome</keyword>
<dbReference type="Pfam" id="PF13589">
    <property type="entry name" value="HATPase_c_3"/>
    <property type="match status" value="1"/>
</dbReference>
<dbReference type="GO" id="GO:0005524">
    <property type="term" value="F:ATP binding"/>
    <property type="evidence" value="ECO:0007669"/>
    <property type="project" value="InterPro"/>
</dbReference>
<dbReference type="GO" id="GO:0006298">
    <property type="term" value="P:mismatch repair"/>
    <property type="evidence" value="ECO:0007669"/>
    <property type="project" value="InterPro"/>
</dbReference>
<dbReference type="Proteomes" id="UP000887226">
    <property type="component" value="Unassembled WGS sequence"/>
</dbReference>
<dbReference type="InterPro" id="IPR036890">
    <property type="entry name" value="HATPase_C_sf"/>
</dbReference>
<feature type="domain" description="MutL C-terminal dimerisation" evidence="3">
    <location>
        <begin position="665"/>
        <end position="843"/>
    </location>
</feature>